<organism evidence="2 3">
    <name type="scientific">Candidatus Vogelbacteria bacterium RIFOXYD1_FULL_51_18</name>
    <dbReference type="NCBI Taxonomy" id="1802440"/>
    <lineage>
        <taxon>Bacteria</taxon>
        <taxon>Candidatus Vogeliibacteriota</taxon>
    </lineage>
</organism>
<accession>A0A1G2QJ18</accession>
<dbReference type="AlphaFoldDB" id="A0A1G2QJ18"/>
<gene>
    <name evidence="2" type="ORF">A2569_01275</name>
</gene>
<reference evidence="2 3" key="1">
    <citation type="journal article" date="2016" name="Nat. Commun.">
        <title>Thousands of microbial genomes shed light on interconnected biogeochemical processes in an aquifer system.</title>
        <authorList>
            <person name="Anantharaman K."/>
            <person name="Brown C.T."/>
            <person name="Hug L.A."/>
            <person name="Sharon I."/>
            <person name="Castelle C.J."/>
            <person name="Probst A.J."/>
            <person name="Thomas B.C."/>
            <person name="Singh A."/>
            <person name="Wilkins M.J."/>
            <person name="Karaoz U."/>
            <person name="Brodie E.L."/>
            <person name="Williams K.H."/>
            <person name="Hubbard S.S."/>
            <person name="Banfield J.F."/>
        </authorList>
    </citation>
    <scope>NUCLEOTIDE SEQUENCE [LARGE SCALE GENOMIC DNA]</scope>
</reference>
<sequence length="176" mass="18855">MNTLTQDQLREIYNSLPEDLQDAMGSAETSATVRKIAKNYGLSIDQMGELAGEIGLTILGVHALNEMPKNIALALGGDLTVGNSIYRDINGSIFLKVRASLERVHDLRGANPLITYSNKSPEVGPVKEATGEEVGLAAASPTLEAEPPQPAVAQKPEPETLPPRKAEVDPYREAPQ</sequence>
<proteinExistence type="predicted"/>
<dbReference type="STRING" id="1802440.A2569_01275"/>
<comment type="caution">
    <text evidence="2">The sequence shown here is derived from an EMBL/GenBank/DDBJ whole genome shotgun (WGS) entry which is preliminary data.</text>
</comment>
<feature type="region of interest" description="Disordered" evidence="1">
    <location>
        <begin position="139"/>
        <end position="176"/>
    </location>
</feature>
<protein>
    <submittedName>
        <fullName evidence="2">Uncharacterized protein</fullName>
    </submittedName>
</protein>
<dbReference type="EMBL" id="MHTL01000013">
    <property type="protein sequence ID" value="OHA60448.1"/>
    <property type="molecule type" value="Genomic_DNA"/>
</dbReference>
<evidence type="ECO:0000313" key="3">
    <source>
        <dbReference type="Proteomes" id="UP000177090"/>
    </source>
</evidence>
<feature type="compositionally biased region" description="Basic and acidic residues" evidence="1">
    <location>
        <begin position="156"/>
        <end position="176"/>
    </location>
</feature>
<evidence type="ECO:0000256" key="1">
    <source>
        <dbReference type="SAM" id="MobiDB-lite"/>
    </source>
</evidence>
<evidence type="ECO:0000313" key="2">
    <source>
        <dbReference type="EMBL" id="OHA60448.1"/>
    </source>
</evidence>
<dbReference type="Proteomes" id="UP000177090">
    <property type="component" value="Unassembled WGS sequence"/>
</dbReference>
<name>A0A1G2QJ18_9BACT</name>